<dbReference type="AlphaFoldDB" id="A0A554SFQ0"/>
<dbReference type="RefSeq" id="WP_143912209.1">
    <property type="nucleotide sequence ID" value="NZ_VLNT01000003.1"/>
</dbReference>
<proteinExistence type="inferred from homology"/>
<dbReference type="InterPro" id="IPR000873">
    <property type="entry name" value="AMP-dep_synth/lig_dom"/>
</dbReference>
<name>A0A554SFQ0_9ACTN</name>
<dbReference type="EMBL" id="VLNT01000003">
    <property type="protein sequence ID" value="TSD65143.1"/>
    <property type="molecule type" value="Genomic_DNA"/>
</dbReference>
<evidence type="ECO:0000256" key="1">
    <source>
        <dbReference type="ARBA" id="ARBA00006432"/>
    </source>
</evidence>
<dbReference type="InterPro" id="IPR045851">
    <property type="entry name" value="AMP-bd_C_sf"/>
</dbReference>
<dbReference type="Proteomes" id="UP000316988">
    <property type="component" value="Unassembled WGS sequence"/>
</dbReference>
<keyword evidence="2 5" id="KW-0436">Ligase</keyword>
<dbReference type="GO" id="GO:0031956">
    <property type="term" value="F:medium-chain fatty acid-CoA ligase activity"/>
    <property type="evidence" value="ECO:0007669"/>
    <property type="project" value="TreeGrafter"/>
</dbReference>
<evidence type="ECO:0000313" key="5">
    <source>
        <dbReference type="EMBL" id="TSD65143.1"/>
    </source>
</evidence>
<reference evidence="5 6" key="1">
    <citation type="submission" date="2019-07" db="EMBL/GenBank/DDBJ databases">
        <authorList>
            <person name="Zhao L.H."/>
        </authorList>
    </citation>
    <scope>NUCLEOTIDE SEQUENCE [LARGE SCALE GENOMIC DNA]</scope>
    <source>
        <strain evidence="5 6">Co35</strain>
    </source>
</reference>
<dbReference type="SUPFAM" id="SSF56801">
    <property type="entry name" value="Acetyl-CoA synthetase-like"/>
    <property type="match status" value="1"/>
</dbReference>
<dbReference type="OrthoDB" id="9803968at2"/>
<protein>
    <submittedName>
        <fullName evidence="5">ATP-dependent acyl-CoA ligase</fullName>
    </submittedName>
</protein>
<dbReference type="GO" id="GO:0006631">
    <property type="term" value="P:fatty acid metabolic process"/>
    <property type="evidence" value="ECO:0007669"/>
    <property type="project" value="TreeGrafter"/>
</dbReference>
<comment type="similarity">
    <text evidence="1">Belongs to the ATP-dependent AMP-binding enzyme family.</text>
</comment>
<feature type="domain" description="AMP-binding enzyme C-terminal" evidence="4">
    <location>
        <begin position="454"/>
        <end position="528"/>
    </location>
</feature>
<dbReference type="Pfam" id="PF00501">
    <property type="entry name" value="AMP-binding"/>
    <property type="match status" value="1"/>
</dbReference>
<organism evidence="5 6">
    <name type="scientific">Aeromicrobium piscarium</name>
    <dbReference type="NCBI Taxonomy" id="2590901"/>
    <lineage>
        <taxon>Bacteria</taxon>
        <taxon>Bacillati</taxon>
        <taxon>Actinomycetota</taxon>
        <taxon>Actinomycetes</taxon>
        <taxon>Propionibacteriales</taxon>
        <taxon>Nocardioidaceae</taxon>
        <taxon>Aeromicrobium</taxon>
    </lineage>
</organism>
<accession>A0A554SFQ0</accession>
<comment type="caution">
    <text evidence="5">The sequence shown here is derived from an EMBL/GenBank/DDBJ whole genome shotgun (WGS) entry which is preliminary data.</text>
</comment>
<dbReference type="Gene3D" id="3.30.300.30">
    <property type="match status" value="1"/>
</dbReference>
<dbReference type="InterPro" id="IPR042099">
    <property type="entry name" value="ANL_N_sf"/>
</dbReference>
<dbReference type="PROSITE" id="PS00455">
    <property type="entry name" value="AMP_BINDING"/>
    <property type="match status" value="1"/>
</dbReference>
<evidence type="ECO:0000259" key="4">
    <source>
        <dbReference type="Pfam" id="PF13193"/>
    </source>
</evidence>
<evidence type="ECO:0000256" key="2">
    <source>
        <dbReference type="ARBA" id="ARBA00022598"/>
    </source>
</evidence>
<evidence type="ECO:0000259" key="3">
    <source>
        <dbReference type="Pfam" id="PF00501"/>
    </source>
</evidence>
<dbReference type="InterPro" id="IPR020845">
    <property type="entry name" value="AMP-binding_CS"/>
</dbReference>
<evidence type="ECO:0000313" key="6">
    <source>
        <dbReference type="Proteomes" id="UP000316988"/>
    </source>
</evidence>
<gene>
    <name evidence="5" type="ORF">FNM00_05400</name>
</gene>
<dbReference type="PANTHER" id="PTHR43201">
    <property type="entry name" value="ACYL-COA SYNTHETASE"/>
    <property type="match status" value="1"/>
</dbReference>
<feature type="domain" description="AMP-dependent synthetase/ligase" evidence="3">
    <location>
        <begin position="34"/>
        <end position="403"/>
    </location>
</feature>
<dbReference type="InterPro" id="IPR025110">
    <property type="entry name" value="AMP-bd_C"/>
</dbReference>
<dbReference type="Gene3D" id="3.40.50.12780">
    <property type="entry name" value="N-terminal domain of ligase-like"/>
    <property type="match status" value="1"/>
</dbReference>
<sequence length="562" mass="61616">MMGRTEHSVPDPIAGLHQAWGSPDSWNLLNAWRTRVEEDADRPFLAESSVDDFVTYGQAWQHIRDLAGVLTALGVSSGDRVVILGKTNAMTVWAWFAVNLVGATEVTVNASYRGAPLVHAVNLPRAEVAIVAPEMLTRFVEHEEDFTAVRRVVVLGDVDVPEPTETRSYLRPGEVEAAQPSTVVPHFTDPASILYTSGTSGPAKGVVMPHGQTYVMARQTIELLSLTAEDTFYCFHSLAHATKFTAVASTLVAGGRIVLDPVFEPDAWAERVVATEATATVAHGPMLEMVLRAREESGASPAAAALGRLRVVLTAGASADLAKDAERLLGLRCVEAFGMTEAYLITRPENERERVPAGSCGRPNSALFEVRLVDPETDDEVGIGEIGEITVRPLHPGTMMREYIHMPERTIESWRNLRFHTGDLARMDESGWVYFVDRVSDRIRRKAENISSYEIERAALEYPLVQEAAAVGVPAGPGLDDEIKLCLVTSGPLDYEAMIEHLVRLLPHYMVPRYIDVVAELPRSVTNKVQKARLRVADLSTAWDRTAVGVSVREIADRLGVR</sequence>
<keyword evidence="6" id="KW-1185">Reference proteome</keyword>
<dbReference type="Pfam" id="PF13193">
    <property type="entry name" value="AMP-binding_C"/>
    <property type="match status" value="1"/>
</dbReference>
<dbReference type="PANTHER" id="PTHR43201:SF5">
    <property type="entry name" value="MEDIUM-CHAIN ACYL-COA LIGASE ACSF2, MITOCHONDRIAL"/>
    <property type="match status" value="1"/>
</dbReference>